<keyword evidence="7 10" id="KW-0256">Endoplasmic reticulum</keyword>
<keyword evidence="5" id="KW-0808">Transferase</keyword>
<dbReference type="RefSeq" id="XP_025354384.1">
    <property type="nucleotide sequence ID" value="XM_025500498.1"/>
</dbReference>
<protein>
    <recommendedName>
        <fullName evidence="10">Mannosyltransferase</fullName>
        <ecNumber evidence="10">2.4.1.-</ecNumber>
    </recommendedName>
</protein>
<evidence type="ECO:0000256" key="10">
    <source>
        <dbReference type="RuleBase" id="RU363075"/>
    </source>
</evidence>
<keyword evidence="6 10" id="KW-0812">Transmembrane</keyword>
<dbReference type="GO" id="GO:0006487">
    <property type="term" value="P:protein N-linked glycosylation"/>
    <property type="evidence" value="ECO:0007669"/>
    <property type="project" value="TreeGrafter"/>
</dbReference>
<evidence type="ECO:0000256" key="8">
    <source>
        <dbReference type="ARBA" id="ARBA00022989"/>
    </source>
</evidence>
<organism evidence="11 12">
    <name type="scientific">Meira miltonrushii</name>
    <dbReference type="NCBI Taxonomy" id="1280837"/>
    <lineage>
        <taxon>Eukaryota</taxon>
        <taxon>Fungi</taxon>
        <taxon>Dikarya</taxon>
        <taxon>Basidiomycota</taxon>
        <taxon>Ustilaginomycotina</taxon>
        <taxon>Exobasidiomycetes</taxon>
        <taxon>Exobasidiales</taxon>
        <taxon>Brachybasidiaceae</taxon>
        <taxon>Meira</taxon>
    </lineage>
</organism>
<feature type="transmembrane region" description="Helical" evidence="10">
    <location>
        <begin position="264"/>
        <end position="293"/>
    </location>
</feature>
<comment type="pathway">
    <text evidence="2">Protein modification; protein glycosylation.</text>
</comment>
<name>A0A316V9E7_9BASI</name>
<feature type="transmembrane region" description="Helical" evidence="10">
    <location>
        <begin position="408"/>
        <end position="427"/>
    </location>
</feature>
<dbReference type="STRING" id="1280837.A0A316V9E7"/>
<dbReference type="EMBL" id="KZ819604">
    <property type="protein sequence ID" value="PWN34082.1"/>
    <property type="molecule type" value="Genomic_DNA"/>
</dbReference>
<evidence type="ECO:0000256" key="2">
    <source>
        <dbReference type="ARBA" id="ARBA00004922"/>
    </source>
</evidence>
<comment type="subcellular location">
    <subcellularLocation>
        <location evidence="1 10">Endoplasmic reticulum membrane</location>
        <topology evidence="1 10">Multi-pass membrane protein</topology>
    </subcellularLocation>
</comment>
<feature type="transmembrane region" description="Helical" evidence="10">
    <location>
        <begin position="447"/>
        <end position="467"/>
    </location>
</feature>
<evidence type="ECO:0000256" key="7">
    <source>
        <dbReference type="ARBA" id="ARBA00022824"/>
    </source>
</evidence>
<evidence type="ECO:0000256" key="6">
    <source>
        <dbReference type="ARBA" id="ARBA00022692"/>
    </source>
</evidence>
<dbReference type="PANTHER" id="PTHR22760:SF2">
    <property type="entry name" value="ALPHA-1,2-MANNOSYLTRANSFERASE ALG9"/>
    <property type="match status" value="1"/>
</dbReference>
<dbReference type="InParanoid" id="A0A316V9E7"/>
<keyword evidence="9 10" id="KW-0472">Membrane</keyword>
<dbReference type="PANTHER" id="PTHR22760">
    <property type="entry name" value="GLYCOSYLTRANSFERASE"/>
    <property type="match status" value="1"/>
</dbReference>
<dbReference type="InterPro" id="IPR005599">
    <property type="entry name" value="GPI_mannosylTrfase"/>
</dbReference>
<evidence type="ECO:0000256" key="4">
    <source>
        <dbReference type="ARBA" id="ARBA00022676"/>
    </source>
</evidence>
<feature type="transmembrane region" description="Helical" evidence="10">
    <location>
        <begin position="377"/>
        <end position="396"/>
    </location>
</feature>
<evidence type="ECO:0000313" key="11">
    <source>
        <dbReference type="EMBL" id="PWN34082.1"/>
    </source>
</evidence>
<keyword evidence="12" id="KW-1185">Reference proteome</keyword>
<accession>A0A316V9E7</accession>
<sequence length="729" mass="82171">MSQQLYNRLIVGDANKKIWMPNFRSCFRLLLIARVMSALYSNITDCDETYNYWEPLHLLTHPPAPSGISQTPFQTWEYSPQFAIRSWAYIVQYAPIAGTIMRLLGKEKSASFYATRAFLAFCSSMTEAALLQTIADFIHPHIARYTLVLLVFSAGLYESSTALLPSTFVMYTTTWAMSFAFKPSTEGYDRFPINRTISSTGNRFRTLAATAIFALGALLAWPFALVLALPFVFEELFLPSGLLVQGKGYIDFVLLRTGRWIKTVVISALIAVPIIFVDSMAYARLAIVPLNIITYNVLSARRGAGPELYGVEPWYYYLLNLALNFGPALVFALISLPMMLLIAIFDPERISFSSSSTFAQDASKKKSNANVIDSSPGLLLTFRLLPFYLWLGLLTLQAHKEERFVYPAYPLLCFNAAVGLYCFKSLLDAIIASLTNGQQSKSSRQQGFGITTIITGAILAVTCLISISRSLHTTHSYNAPFDVLRHLSEEELPRVIRHNFPVGAGAKQIGSPQAARGEVDMSLLLKLPRTSQQEEPLRLCYGKEWHRFPSTYLVPDGVKVDFIASEFRGILPKHFARGEEAKSASVQTNAFSNLSPTFWPWGLFTQPMRDGFNDLNREEPDRYVDIDSCDYLVDIDWTHRYADQSLVEEAANSREPRYLLDQEKWTAIHCTDFLDAGWSRADPGASKLEKVRATIDRAFHIPNPFRGRTNRYGQYCLLRTKRTNSFANQ</sequence>
<reference evidence="11 12" key="1">
    <citation type="journal article" date="2018" name="Mol. Biol. Evol.">
        <title>Broad Genomic Sampling Reveals a Smut Pathogenic Ancestry of the Fungal Clade Ustilaginomycotina.</title>
        <authorList>
            <person name="Kijpornyongpan T."/>
            <person name="Mondo S.J."/>
            <person name="Barry K."/>
            <person name="Sandor L."/>
            <person name="Lee J."/>
            <person name="Lipzen A."/>
            <person name="Pangilinan J."/>
            <person name="LaButti K."/>
            <person name="Hainaut M."/>
            <person name="Henrissat B."/>
            <person name="Grigoriev I.V."/>
            <person name="Spatafora J.W."/>
            <person name="Aime M.C."/>
        </authorList>
    </citation>
    <scope>NUCLEOTIDE SEQUENCE [LARGE SCALE GENOMIC DNA]</scope>
    <source>
        <strain evidence="11 12">MCA 3882</strain>
    </source>
</reference>
<keyword evidence="4 10" id="KW-0328">Glycosyltransferase</keyword>
<evidence type="ECO:0000256" key="9">
    <source>
        <dbReference type="ARBA" id="ARBA00023136"/>
    </source>
</evidence>
<proteinExistence type="inferred from homology"/>
<dbReference type="FunCoup" id="A0A316V9E7">
    <property type="interactions" value="548"/>
</dbReference>
<comment type="similarity">
    <text evidence="3 10">Belongs to the glycosyltransferase 22 family.</text>
</comment>
<dbReference type="GO" id="GO:0005789">
    <property type="term" value="C:endoplasmic reticulum membrane"/>
    <property type="evidence" value="ECO:0007669"/>
    <property type="project" value="UniProtKB-SubCell"/>
</dbReference>
<dbReference type="GO" id="GO:0000026">
    <property type="term" value="F:alpha-1,2-mannosyltransferase activity"/>
    <property type="evidence" value="ECO:0007669"/>
    <property type="project" value="TreeGrafter"/>
</dbReference>
<evidence type="ECO:0000256" key="1">
    <source>
        <dbReference type="ARBA" id="ARBA00004477"/>
    </source>
</evidence>
<dbReference type="EC" id="2.4.1.-" evidence="10"/>
<evidence type="ECO:0000256" key="3">
    <source>
        <dbReference type="ARBA" id="ARBA00007063"/>
    </source>
</evidence>
<dbReference type="OrthoDB" id="497541at2759"/>
<dbReference type="UniPathway" id="UPA00378"/>
<feature type="transmembrane region" description="Helical" evidence="10">
    <location>
        <begin position="207"/>
        <end position="233"/>
    </location>
</feature>
<evidence type="ECO:0000313" key="12">
    <source>
        <dbReference type="Proteomes" id="UP000245771"/>
    </source>
</evidence>
<dbReference type="GeneID" id="37022279"/>
<evidence type="ECO:0000256" key="5">
    <source>
        <dbReference type="ARBA" id="ARBA00022679"/>
    </source>
</evidence>
<dbReference type="Proteomes" id="UP000245771">
    <property type="component" value="Unassembled WGS sequence"/>
</dbReference>
<dbReference type="Pfam" id="PF03901">
    <property type="entry name" value="Glyco_transf_22"/>
    <property type="match status" value="1"/>
</dbReference>
<feature type="transmembrane region" description="Helical" evidence="10">
    <location>
        <begin position="314"/>
        <end position="345"/>
    </location>
</feature>
<gene>
    <name evidence="11" type="ORF">FA14DRAFT_173799</name>
</gene>
<keyword evidence="8 10" id="KW-1133">Transmembrane helix</keyword>
<dbReference type="AlphaFoldDB" id="A0A316V9E7"/>